<dbReference type="Gene3D" id="3.30.70.330">
    <property type="match status" value="2"/>
</dbReference>
<sequence>MAISVSSVCSQQEQLPIECIQSPRETDSHASATPSSEPESLVATHTGETDSTLGEPGSVTHVRQLFVANLPFRVRWQDLKDLFRKAGNVQRADVALSYDNRSKGHGTVLFATVQDAQHAIDMLHNYKWQGRVLEVREDRGFIEPHRLHHQQHQLLSRNNGTMTQHRRVQEISPFMGLYLAQSEFVPPINAGRQLYVGNLPFHCQWQDVKDLFRNAGNILRADVAQAPDGRSKGYGTVLFATREDARKAMVMYNGFEFHGRQLRVHFDKFAPGNVLSNQHSFAYPHPPPPTQLQASQQAQPPRYAAMDIQLRPPSIPAFESTSTSYMSSMYPTASAAAAFSAIHGTSLLQSSQSSHRSYMEEHSQLGFNSLVDPFPPMTTGYPHPPLYPNAYQQEKTAVQLSSDLPNNVFGSLGVSKGENKGFGNVDVGSKVDVPPTQQRPLLFPYSQSTRHQASFPVYQWNPSPSSDPVTPLQEEPITSSQSLYLSSPSMIHATTATTASDGVVFLTDAMNSMGLTDGSAGLTAGRKESMDRLLDSSNGVWHPLGGFKM</sequence>
<dbReference type="PANTHER" id="PTHR23003">
    <property type="entry name" value="RNA RECOGNITION MOTIF RRM DOMAIN CONTAINING PROTEIN"/>
    <property type="match status" value="1"/>
</dbReference>
<dbReference type="OrthoDB" id="1049195at2759"/>
<dbReference type="AlphaFoldDB" id="A0A8H7ETE8"/>
<keyword evidence="1 2" id="KW-0694">RNA-binding</keyword>
<dbReference type="GO" id="GO:1990904">
    <property type="term" value="C:ribonucleoprotein complex"/>
    <property type="evidence" value="ECO:0007669"/>
    <property type="project" value="TreeGrafter"/>
</dbReference>
<keyword evidence="6" id="KW-1185">Reference proteome</keyword>
<dbReference type="InterPro" id="IPR050374">
    <property type="entry name" value="RRT5_SRSF_SR"/>
</dbReference>
<feature type="domain" description="RRM" evidence="4">
    <location>
        <begin position="192"/>
        <end position="269"/>
    </location>
</feature>
<dbReference type="Pfam" id="PF00076">
    <property type="entry name" value="RRM_1"/>
    <property type="match status" value="2"/>
</dbReference>
<protein>
    <recommendedName>
        <fullName evidence="4">RRM domain-containing protein</fullName>
    </recommendedName>
</protein>
<reference evidence="5" key="1">
    <citation type="submission" date="2020-01" db="EMBL/GenBank/DDBJ databases">
        <title>Genome Sequencing of Three Apophysomyces-Like Fungal Strains Confirms a Novel Fungal Genus in the Mucoromycota with divergent Burkholderia-like Endosymbiotic Bacteria.</title>
        <authorList>
            <person name="Stajich J.E."/>
            <person name="Macias A.M."/>
            <person name="Carter-House D."/>
            <person name="Lovett B."/>
            <person name="Kasson L.R."/>
            <person name="Berry K."/>
            <person name="Grigoriev I."/>
            <person name="Chang Y."/>
            <person name="Spatafora J."/>
            <person name="Kasson M.T."/>
        </authorList>
    </citation>
    <scope>NUCLEOTIDE SEQUENCE</scope>
    <source>
        <strain evidence="5">NRRL A-21654</strain>
    </source>
</reference>
<dbReference type="GO" id="GO:0005634">
    <property type="term" value="C:nucleus"/>
    <property type="evidence" value="ECO:0007669"/>
    <property type="project" value="TreeGrafter"/>
</dbReference>
<evidence type="ECO:0000313" key="6">
    <source>
        <dbReference type="Proteomes" id="UP000605846"/>
    </source>
</evidence>
<evidence type="ECO:0000256" key="1">
    <source>
        <dbReference type="ARBA" id="ARBA00022884"/>
    </source>
</evidence>
<comment type="caution">
    <text evidence="5">The sequence shown here is derived from an EMBL/GenBank/DDBJ whole genome shotgun (WGS) entry which is preliminary data.</text>
</comment>
<dbReference type="Proteomes" id="UP000605846">
    <property type="component" value="Unassembled WGS sequence"/>
</dbReference>
<organism evidence="5 6">
    <name type="scientific">Apophysomyces ossiformis</name>
    <dbReference type="NCBI Taxonomy" id="679940"/>
    <lineage>
        <taxon>Eukaryota</taxon>
        <taxon>Fungi</taxon>
        <taxon>Fungi incertae sedis</taxon>
        <taxon>Mucoromycota</taxon>
        <taxon>Mucoromycotina</taxon>
        <taxon>Mucoromycetes</taxon>
        <taxon>Mucorales</taxon>
        <taxon>Mucorineae</taxon>
        <taxon>Mucoraceae</taxon>
        <taxon>Apophysomyces</taxon>
    </lineage>
</organism>
<dbReference type="SMART" id="SM00360">
    <property type="entry name" value="RRM"/>
    <property type="match status" value="2"/>
</dbReference>
<name>A0A8H7ETE8_9FUNG</name>
<evidence type="ECO:0000256" key="2">
    <source>
        <dbReference type="PROSITE-ProRule" id="PRU00176"/>
    </source>
</evidence>
<dbReference type="InterPro" id="IPR035979">
    <property type="entry name" value="RBD_domain_sf"/>
</dbReference>
<proteinExistence type="predicted"/>
<feature type="region of interest" description="Disordered" evidence="3">
    <location>
        <begin position="18"/>
        <end position="56"/>
    </location>
</feature>
<dbReference type="SUPFAM" id="SSF54928">
    <property type="entry name" value="RNA-binding domain, RBD"/>
    <property type="match status" value="2"/>
</dbReference>
<dbReference type="InterPro" id="IPR012677">
    <property type="entry name" value="Nucleotide-bd_a/b_plait_sf"/>
</dbReference>
<dbReference type="FunFam" id="3.30.70.330:FF:000145">
    <property type="entry name" value="Putative RNP domain-containing protein"/>
    <property type="match status" value="2"/>
</dbReference>
<gene>
    <name evidence="5" type="ORF">EC973_001382</name>
</gene>
<dbReference type="PANTHER" id="PTHR23003:SF64">
    <property type="entry name" value="RRM DOMAIN-CONTAINING PROTEIN"/>
    <property type="match status" value="1"/>
</dbReference>
<dbReference type="GO" id="GO:0003729">
    <property type="term" value="F:mRNA binding"/>
    <property type="evidence" value="ECO:0007669"/>
    <property type="project" value="TreeGrafter"/>
</dbReference>
<dbReference type="GO" id="GO:0005737">
    <property type="term" value="C:cytoplasm"/>
    <property type="evidence" value="ECO:0007669"/>
    <property type="project" value="TreeGrafter"/>
</dbReference>
<dbReference type="EMBL" id="JABAYA010000013">
    <property type="protein sequence ID" value="KAF7730864.1"/>
    <property type="molecule type" value="Genomic_DNA"/>
</dbReference>
<evidence type="ECO:0000313" key="5">
    <source>
        <dbReference type="EMBL" id="KAF7730864.1"/>
    </source>
</evidence>
<evidence type="ECO:0000259" key="4">
    <source>
        <dbReference type="PROSITE" id="PS50102"/>
    </source>
</evidence>
<feature type="region of interest" description="Disordered" evidence="3">
    <location>
        <begin position="278"/>
        <end position="299"/>
    </location>
</feature>
<accession>A0A8H7ETE8</accession>
<feature type="compositionally biased region" description="Polar residues" evidence="3">
    <location>
        <begin position="29"/>
        <end position="38"/>
    </location>
</feature>
<dbReference type="PROSITE" id="PS50102">
    <property type="entry name" value="RRM"/>
    <property type="match status" value="2"/>
</dbReference>
<feature type="domain" description="RRM" evidence="4">
    <location>
        <begin position="63"/>
        <end position="140"/>
    </location>
</feature>
<dbReference type="InterPro" id="IPR000504">
    <property type="entry name" value="RRM_dom"/>
</dbReference>
<evidence type="ECO:0000256" key="3">
    <source>
        <dbReference type="SAM" id="MobiDB-lite"/>
    </source>
</evidence>